<dbReference type="PANTHER" id="PTHR47683">
    <property type="entry name" value="PSEUDOURIDINE SYNTHASE FAMILY PROTEIN-RELATED"/>
    <property type="match status" value="1"/>
</dbReference>
<reference evidence="5 6" key="1">
    <citation type="journal article" date="2012" name="Appl. Environ. Microbiol.">
        <title>Draft genome sequence of a psychrotolerant sulfur-oxidizing bacterium, Sulfuricella denitrificans skB26, and proteomic insights into cold adaptation.</title>
        <authorList>
            <person name="Watanabe T."/>
            <person name="Kojima H."/>
            <person name="Fukui M."/>
        </authorList>
    </citation>
    <scope>NUCLEOTIDE SEQUENCE [LARGE SCALE GENOMIC DNA]</scope>
    <source>
        <strain evidence="6">skB26</strain>
    </source>
</reference>
<evidence type="ECO:0000313" key="5">
    <source>
        <dbReference type="EMBL" id="BAN34529.1"/>
    </source>
</evidence>
<dbReference type="STRING" id="1163617.SCD_n00687"/>
<dbReference type="InterPro" id="IPR042092">
    <property type="entry name" value="PsdUridine_s_RsuA/RluB/E/F_cat"/>
</dbReference>
<dbReference type="InterPro" id="IPR000748">
    <property type="entry name" value="PsdUridine_synth_RsuA/RluB/E/F"/>
</dbReference>
<dbReference type="AlphaFoldDB" id="S6AJ04"/>
<evidence type="ECO:0000313" key="6">
    <source>
        <dbReference type="Proteomes" id="UP000015559"/>
    </source>
</evidence>
<evidence type="ECO:0000259" key="4">
    <source>
        <dbReference type="Pfam" id="PF00849"/>
    </source>
</evidence>
<dbReference type="CDD" id="cd02566">
    <property type="entry name" value="PseudoU_synth_RluE"/>
    <property type="match status" value="1"/>
</dbReference>
<gene>
    <name evidence="5" type="ORF">SCD_n00687</name>
</gene>
<dbReference type="Gene3D" id="3.30.70.580">
    <property type="entry name" value="Pseudouridine synthase I, catalytic domain, N-terminal subdomain"/>
    <property type="match status" value="1"/>
</dbReference>
<evidence type="ECO:0000256" key="3">
    <source>
        <dbReference type="RuleBase" id="RU003887"/>
    </source>
</evidence>
<evidence type="ECO:0000256" key="1">
    <source>
        <dbReference type="ARBA" id="ARBA00008348"/>
    </source>
</evidence>
<feature type="domain" description="Pseudouridine synthase RsuA/RluA-like" evidence="4">
    <location>
        <begin position="4"/>
        <end position="148"/>
    </location>
</feature>
<dbReference type="Proteomes" id="UP000015559">
    <property type="component" value="Chromosome"/>
</dbReference>
<dbReference type="Gene3D" id="3.30.70.1560">
    <property type="entry name" value="Alpha-L RNA-binding motif"/>
    <property type="match status" value="1"/>
</dbReference>
<proteinExistence type="inferred from homology"/>
<dbReference type="OrthoDB" id="9807213at2"/>
<dbReference type="PANTHER" id="PTHR47683:SF2">
    <property type="entry name" value="RNA-BINDING S4 DOMAIN-CONTAINING PROTEIN"/>
    <property type="match status" value="1"/>
</dbReference>
<sequence length="180" mass="20481">MSRLILFNKPYGVITQFSSDGKHATLKEFIPLPGVYPAGRLDTDSEGLLILTDDGPLQHRISDPRHKLPKTYWAQVEGIPDEAALEGLRRGVDLGDFITRPAEARLIDEPSDLWPRTPPVRFRKQIPTSWIELVIREGKNRQVRRMTAKVGFPTLRLIRHQIGDWTLAGLALGEWREITL</sequence>
<dbReference type="Pfam" id="PF00849">
    <property type="entry name" value="PseudoU_synth_2"/>
    <property type="match status" value="1"/>
</dbReference>
<dbReference type="InterPro" id="IPR006145">
    <property type="entry name" value="PsdUridine_synth_RsuA/RluA"/>
</dbReference>
<accession>S6AJ04</accession>
<comment type="similarity">
    <text evidence="1 3">Belongs to the pseudouridine synthase RsuA family.</text>
</comment>
<dbReference type="GO" id="GO:0009982">
    <property type="term" value="F:pseudouridine synthase activity"/>
    <property type="evidence" value="ECO:0007669"/>
    <property type="project" value="InterPro"/>
</dbReference>
<dbReference type="GO" id="GO:0003723">
    <property type="term" value="F:RNA binding"/>
    <property type="evidence" value="ECO:0007669"/>
    <property type="project" value="InterPro"/>
</dbReference>
<dbReference type="GO" id="GO:0001522">
    <property type="term" value="P:pseudouridine synthesis"/>
    <property type="evidence" value="ECO:0007669"/>
    <property type="project" value="InterPro"/>
</dbReference>
<evidence type="ECO:0000256" key="2">
    <source>
        <dbReference type="ARBA" id="ARBA00023235"/>
    </source>
</evidence>
<dbReference type="InterPro" id="IPR018496">
    <property type="entry name" value="PsdUridine_synth_RsuA/RluB_CS"/>
</dbReference>
<dbReference type="eggNOG" id="COG1187">
    <property type="taxonomic scope" value="Bacteria"/>
</dbReference>
<protein>
    <recommendedName>
        <fullName evidence="3">Pseudouridine synthase</fullName>
        <ecNumber evidence="3">5.4.99.-</ecNumber>
    </recommendedName>
</protein>
<dbReference type="KEGG" id="sdr:SCD_n00687"/>
<dbReference type="InterPro" id="IPR050343">
    <property type="entry name" value="RsuA_PseudoU_synthase"/>
</dbReference>
<dbReference type="GO" id="GO:0006364">
    <property type="term" value="P:rRNA processing"/>
    <property type="evidence" value="ECO:0007669"/>
    <property type="project" value="UniProtKB-ARBA"/>
</dbReference>
<organism evidence="5 6">
    <name type="scientific">Sulfuricella denitrificans (strain DSM 22764 / NBRC 105220 / skB26)</name>
    <dbReference type="NCBI Taxonomy" id="1163617"/>
    <lineage>
        <taxon>Bacteria</taxon>
        <taxon>Pseudomonadati</taxon>
        <taxon>Pseudomonadota</taxon>
        <taxon>Betaproteobacteria</taxon>
        <taxon>Nitrosomonadales</taxon>
        <taxon>Sulfuricellaceae</taxon>
        <taxon>Sulfuricella</taxon>
    </lineage>
</organism>
<dbReference type="GO" id="GO:0140098">
    <property type="term" value="F:catalytic activity, acting on RNA"/>
    <property type="evidence" value="ECO:0007669"/>
    <property type="project" value="UniProtKB-ARBA"/>
</dbReference>
<dbReference type="InterPro" id="IPR020103">
    <property type="entry name" value="PsdUridine_synth_cat_dom_sf"/>
</dbReference>
<dbReference type="RefSeq" id="WP_009206523.1">
    <property type="nucleotide sequence ID" value="NC_022357.1"/>
</dbReference>
<keyword evidence="2 3" id="KW-0413">Isomerase</keyword>
<name>S6AJ04_SULDS</name>
<keyword evidence="6" id="KW-1185">Reference proteome</keyword>
<dbReference type="HOGENOM" id="CLU_024979_8_1_4"/>
<dbReference type="EC" id="5.4.99.-" evidence="3"/>
<dbReference type="SUPFAM" id="SSF55120">
    <property type="entry name" value="Pseudouridine synthase"/>
    <property type="match status" value="1"/>
</dbReference>
<dbReference type="PROSITE" id="PS01149">
    <property type="entry name" value="PSI_RSU"/>
    <property type="match status" value="1"/>
</dbReference>
<dbReference type="NCBIfam" id="TIGR00093">
    <property type="entry name" value="pseudouridine synthase"/>
    <property type="match status" value="1"/>
</dbReference>
<dbReference type="InterPro" id="IPR020094">
    <property type="entry name" value="TruA/RsuA/RluB/E/F_N"/>
</dbReference>
<dbReference type="EMBL" id="AP013066">
    <property type="protein sequence ID" value="BAN34529.1"/>
    <property type="molecule type" value="Genomic_DNA"/>
</dbReference>